<dbReference type="InterPro" id="IPR036291">
    <property type="entry name" value="NAD(P)-bd_dom_sf"/>
</dbReference>
<dbReference type="Proteomes" id="UP000297567">
    <property type="component" value="Unassembled WGS sequence"/>
</dbReference>
<reference evidence="2" key="1">
    <citation type="journal article" date="2019" name="PLoS Negl. Trop. Dis.">
        <title>Revisiting the worldwide diversity of Leptospira species in the environment.</title>
        <authorList>
            <person name="Vincent A.T."/>
            <person name="Schiettekatte O."/>
            <person name="Bourhy P."/>
            <person name="Veyrier F.J."/>
            <person name="Picardeau M."/>
        </authorList>
    </citation>
    <scope>NUCLEOTIDE SEQUENCE [LARGE SCALE GENOMIC DNA]</scope>
    <source>
        <strain evidence="2">201702451</strain>
    </source>
</reference>
<dbReference type="InterPro" id="IPR016040">
    <property type="entry name" value="NAD(P)-bd_dom"/>
</dbReference>
<evidence type="ECO:0000313" key="3">
    <source>
        <dbReference type="Proteomes" id="UP000297567"/>
    </source>
</evidence>
<organism evidence="2 3">
    <name type="scientific">Leptospira jelokensis</name>
    <dbReference type="NCBI Taxonomy" id="2484931"/>
    <lineage>
        <taxon>Bacteria</taxon>
        <taxon>Pseudomonadati</taxon>
        <taxon>Spirochaetota</taxon>
        <taxon>Spirochaetia</taxon>
        <taxon>Leptospirales</taxon>
        <taxon>Leptospiraceae</taxon>
        <taxon>Leptospira</taxon>
    </lineage>
</organism>
<dbReference type="SUPFAM" id="SSF51735">
    <property type="entry name" value="NAD(P)-binding Rossmann-fold domains"/>
    <property type="match status" value="1"/>
</dbReference>
<dbReference type="Pfam" id="PF13460">
    <property type="entry name" value="NAD_binding_10"/>
    <property type="match status" value="1"/>
</dbReference>
<dbReference type="Gene3D" id="3.40.50.720">
    <property type="entry name" value="NAD(P)-binding Rossmann-like Domain"/>
    <property type="match status" value="1"/>
</dbReference>
<dbReference type="AlphaFoldDB" id="A0A4Z1AC51"/>
<evidence type="ECO:0000313" key="2">
    <source>
        <dbReference type="EMBL" id="TGL75658.1"/>
    </source>
</evidence>
<sequence>MKPFTLILGSSGKTGSRIANKLTQLNYPIRLGSRKTKPAFDWEKPEAWDEVIKGVDQIYISYQPDLAHPNSILHIKKLIELSKKYNVKKIVLLSGRGEPEAIACEKLVEDSGLEWTILRSSWFSQNFSEGMFLAPILERKVIFPKLKSKEPFVDLEDLTDLAVDALVNSVHVGKKYELTGPSLVSFQEAFGQIAKELNETISFEEIPLDDYINMLNEYALDKDTIWLIRYLFETVLDGRNESVVDDFEKVLGKKPKDFKDYVKETAKSGVWRIPKE</sequence>
<dbReference type="PANTHER" id="PTHR43162:SF1">
    <property type="entry name" value="PRESTALK A DIFFERENTIATION PROTEIN A"/>
    <property type="match status" value="1"/>
</dbReference>
<feature type="domain" description="NAD(P)-binding" evidence="1">
    <location>
        <begin position="9"/>
        <end position="126"/>
    </location>
</feature>
<dbReference type="Gene3D" id="3.90.25.10">
    <property type="entry name" value="UDP-galactose 4-epimerase, domain 1"/>
    <property type="match status" value="1"/>
</dbReference>
<protein>
    <submittedName>
        <fullName evidence="2">NmrA family transcriptional regulator</fullName>
    </submittedName>
</protein>
<comment type="caution">
    <text evidence="2">The sequence shown here is derived from an EMBL/GenBank/DDBJ whole genome shotgun (WGS) entry which is preliminary data.</text>
</comment>
<dbReference type="InterPro" id="IPR051604">
    <property type="entry name" value="Ergot_Alk_Oxidoreductase"/>
</dbReference>
<gene>
    <name evidence="2" type="ORF">EHQ62_02180</name>
</gene>
<dbReference type="EMBL" id="RQGH01000007">
    <property type="protein sequence ID" value="TGL75658.1"/>
    <property type="molecule type" value="Genomic_DNA"/>
</dbReference>
<dbReference type="RefSeq" id="WP_135640605.1">
    <property type="nucleotide sequence ID" value="NZ_RQGH01000007.1"/>
</dbReference>
<name>A0A4Z1AC51_9LEPT</name>
<keyword evidence="3" id="KW-1185">Reference proteome</keyword>
<evidence type="ECO:0000259" key="1">
    <source>
        <dbReference type="Pfam" id="PF13460"/>
    </source>
</evidence>
<dbReference type="PANTHER" id="PTHR43162">
    <property type="match status" value="1"/>
</dbReference>
<accession>A0A4Z1AC51</accession>
<proteinExistence type="predicted"/>